<dbReference type="EMBL" id="JADCUA010000008">
    <property type="protein sequence ID" value="KAH9837989.1"/>
    <property type="molecule type" value="Genomic_DNA"/>
</dbReference>
<dbReference type="GeneID" id="72000170"/>
<dbReference type="Proteomes" id="UP000814176">
    <property type="component" value="Unassembled WGS sequence"/>
</dbReference>
<sequence>MVYASTGCHFRAAALPVASVLKPNSLPRSPAILSVALLLDAQCPSAPVTVLALARTFVSVPRFLFRTPATESQSSALLSRRHASSGSWSGCPTTVSPSRTPYGRTLLRLVQPRVQPSSTSVPLNKSLSRRTTSSSCVPLSALCTAAAWRNIESSRRSSSLVRLRLRCRRAMTVSARGFLPNFDG</sequence>
<evidence type="ECO:0000313" key="2">
    <source>
        <dbReference type="Proteomes" id="UP000814176"/>
    </source>
</evidence>
<gene>
    <name evidence="1" type="ORF">C8Q71DRAFT_571697</name>
</gene>
<keyword evidence="2" id="KW-1185">Reference proteome</keyword>
<reference evidence="1 2" key="1">
    <citation type="journal article" date="2021" name="Environ. Microbiol.">
        <title>Gene family expansions and transcriptome signatures uncover fungal adaptations to wood decay.</title>
        <authorList>
            <person name="Hage H."/>
            <person name="Miyauchi S."/>
            <person name="Viragh M."/>
            <person name="Drula E."/>
            <person name="Min B."/>
            <person name="Chaduli D."/>
            <person name="Navarro D."/>
            <person name="Favel A."/>
            <person name="Norest M."/>
            <person name="Lesage-Meessen L."/>
            <person name="Balint B."/>
            <person name="Merenyi Z."/>
            <person name="de Eugenio L."/>
            <person name="Morin E."/>
            <person name="Martinez A.T."/>
            <person name="Baldrian P."/>
            <person name="Stursova M."/>
            <person name="Martinez M.J."/>
            <person name="Novotny C."/>
            <person name="Magnuson J.K."/>
            <person name="Spatafora J.W."/>
            <person name="Maurice S."/>
            <person name="Pangilinan J."/>
            <person name="Andreopoulos W."/>
            <person name="LaButti K."/>
            <person name="Hundley H."/>
            <person name="Na H."/>
            <person name="Kuo A."/>
            <person name="Barry K."/>
            <person name="Lipzen A."/>
            <person name="Henrissat B."/>
            <person name="Riley R."/>
            <person name="Ahrendt S."/>
            <person name="Nagy L.G."/>
            <person name="Grigoriev I.V."/>
            <person name="Martin F."/>
            <person name="Rosso M.N."/>
        </authorList>
    </citation>
    <scope>NUCLEOTIDE SEQUENCE [LARGE SCALE GENOMIC DNA]</scope>
    <source>
        <strain evidence="1 2">CIRM-BRFM 1785</strain>
    </source>
</reference>
<organism evidence="1 2">
    <name type="scientific">Rhodofomes roseus</name>
    <dbReference type="NCBI Taxonomy" id="34475"/>
    <lineage>
        <taxon>Eukaryota</taxon>
        <taxon>Fungi</taxon>
        <taxon>Dikarya</taxon>
        <taxon>Basidiomycota</taxon>
        <taxon>Agaricomycotina</taxon>
        <taxon>Agaricomycetes</taxon>
        <taxon>Polyporales</taxon>
        <taxon>Rhodofomes</taxon>
    </lineage>
</organism>
<proteinExistence type="predicted"/>
<comment type="caution">
    <text evidence="1">The sequence shown here is derived from an EMBL/GenBank/DDBJ whole genome shotgun (WGS) entry which is preliminary data.</text>
</comment>
<evidence type="ECO:0000313" key="1">
    <source>
        <dbReference type="EMBL" id="KAH9837989.1"/>
    </source>
</evidence>
<dbReference type="RefSeq" id="XP_047780027.1">
    <property type="nucleotide sequence ID" value="XM_047919438.1"/>
</dbReference>
<accession>A0ABQ8KJ11</accession>
<name>A0ABQ8KJ11_9APHY</name>
<protein>
    <submittedName>
        <fullName evidence="1">Uncharacterized protein</fullName>
    </submittedName>
</protein>